<dbReference type="Proteomes" id="UP000759529">
    <property type="component" value="Unassembled WGS sequence"/>
</dbReference>
<feature type="domain" description="Secretion system C-terminal sorting" evidence="3">
    <location>
        <begin position="248"/>
        <end position="318"/>
    </location>
</feature>
<protein>
    <submittedName>
        <fullName evidence="4">T9SS type A sorting domain-containing protein</fullName>
    </submittedName>
</protein>
<evidence type="ECO:0000259" key="3">
    <source>
        <dbReference type="Pfam" id="PF18962"/>
    </source>
</evidence>
<keyword evidence="1 2" id="KW-0732">Signal</keyword>
<evidence type="ECO:0000313" key="4">
    <source>
        <dbReference type="EMBL" id="MBM6498089.1"/>
    </source>
</evidence>
<proteinExistence type="predicted"/>
<sequence>MKNFFLFTIMLLVFLTKVQACVPTISSPRMNVFSQNSILFCDNDDTEVLSTQLYDSYQWYKQEWAAVPPGTPNPNPWIAIQGANSQTLTINGTDDLLYYFKVVVVQGACSAESQAVLADGYAFGLPYMIANFEQGTVQYQGNGVYNVCNGASVILENGFDQVYGLHTWYKCIPVDLPPVSGDPCIIQNENGDTYTATTSGFYGFWACTSYCPDICLFLGLPAFIQLNFGDWSFCSLGNPEFSSNHVKLYPNPTTQLLFVGNQSDNQKTLLKIMDMSGKVVFSMSDYHYGEPIDLSKLEAGSYLLVSETEEGKIFRNKFVKK</sequence>
<dbReference type="NCBIfam" id="TIGR04183">
    <property type="entry name" value="Por_Secre_tail"/>
    <property type="match status" value="1"/>
</dbReference>
<reference evidence="4 5" key="1">
    <citation type="submission" date="2021-02" db="EMBL/GenBank/DDBJ databases">
        <authorList>
            <person name="Jung H.S."/>
            <person name="Chun B.H."/>
            <person name="Jeon C.O."/>
        </authorList>
    </citation>
    <scope>NUCLEOTIDE SEQUENCE [LARGE SCALE GENOMIC DNA]</scope>
    <source>
        <strain evidence="4 5">LMG 25203</strain>
    </source>
</reference>
<accession>A0ABS2CU56</accession>
<dbReference type="EMBL" id="JACSOD020000382">
    <property type="protein sequence ID" value="MBM6498089.1"/>
    <property type="molecule type" value="Genomic_DNA"/>
</dbReference>
<evidence type="ECO:0000313" key="5">
    <source>
        <dbReference type="Proteomes" id="UP000759529"/>
    </source>
</evidence>
<keyword evidence="5" id="KW-1185">Reference proteome</keyword>
<dbReference type="RefSeq" id="WP_187657927.1">
    <property type="nucleotide sequence ID" value="NZ_JACSOD020000382.1"/>
</dbReference>
<gene>
    <name evidence="4" type="ORF">H9X54_002080</name>
</gene>
<dbReference type="Pfam" id="PF18962">
    <property type="entry name" value="Por_Secre_tail"/>
    <property type="match status" value="1"/>
</dbReference>
<dbReference type="InterPro" id="IPR026444">
    <property type="entry name" value="Secre_tail"/>
</dbReference>
<evidence type="ECO:0000256" key="1">
    <source>
        <dbReference type="ARBA" id="ARBA00022729"/>
    </source>
</evidence>
<feature type="signal peptide" evidence="2">
    <location>
        <begin position="1"/>
        <end position="20"/>
    </location>
</feature>
<name>A0ABS2CU56_9FLAO</name>
<comment type="caution">
    <text evidence="4">The sequence shown here is derived from an EMBL/GenBank/DDBJ whole genome shotgun (WGS) entry which is preliminary data.</text>
</comment>
<evidence type="ECO:0000256" key="2">
    <source>
        <dbReference type="SAM" id="SignalP"/>
    </source>
</evidence>
<organism evidence="4 5">
    <name type="scientific">Flavobacterium macrobrachii</name>
    <dbReference type="NCBI Taxonomy" id="591204"/>
    <lineage>
        <taxon>Bacteria</taxon>
        <taxon>Pseudomonadati</taxon>
        <taxon>Bacteroidota</taxon>
        <taxon>Flavobacteriia</taxon>
        <taxon>Flavobacteriales</taxon>
        <taxon>Flavobacteriaceae</taxon>
        <taxon>Flavobacterium</taxon>
    </lineage>
</organism>
<feature type="chain" id="PRO_5047211272" evidence="2">
    <location>
        <begin position="21"/>
        <end position="321"/>
    </location>
</feature>